<evidence type="ECO:0000259" key="1">
    <source>
        <dbReference type="Pfam" id="PF12680"/>
    </source>
</evidence>
<accession>A0ABT1A6A2</accession>
<evidence type="ECO:0000313" key="2">
    <source>
        <dbReference type="EMBL" id="MCO1658546.1"/>
    </source>
</evidence>
<dbReference type="InterPro" id="IPR032710">
    <property type="entry name" value="NTF2-like_dom_sf"/>
</dbReference>
<organism evidence="2 3">
    <name type="scientific">Pseudonocardia humida</name>
    <dbReference type="NCBI Taxonomy" id="2800819"/>
    <lineage>
        <taxon>Bacteria</taxon>
        <taxon>Bacillati</taxon>
        <taxon>Actinomycetota</taxon>
        <taxon>Actinomycetes</taxon>
        <taxon>Pseudonocardiales</taxon>
        <taxon>Pseudonocardiaceae</taxon>
        <taxon>Pseudonocardia</taxon>
    </lineage>
</organism>
<reference evidence="2" key="1">
    <citation type="submission" date="2021-04" db="EMBL/GenBank/DDBJ databases">
        <title>Pseudonocardia sp. nov., isolated from sandy soil of mangrove forest.</title>
        <authorList>
            <person name="Zan Z."/>
            <person name="Huang R."/>
            <person name="Liu W."/>
        </authorList>
    </citation>
    <scope>NUCLEOTIDE SEQUENCE</scope>
    <source>
        <strain evidence="2">S2-4</strain>
    </source>
</reference>
<dbReference type="Gene3D" id="3.10.450.50">
    <property type="match status" value="1"/>
</dbReference>
<proteinExistence type="predicted"/>
<keyword evidence="3" id="KW-1185">Reference proteome</keyword>
<comment type="caution">
    <text evidence="2">The sequence shown here is derived from an EMBL/GenBank/DDBJ whole genome shotgun (WGS) entry which is preliminary data.</text>
</comment>
<sequence>MSTIRDTAEAFSAHRFEDVFGHLADDARWVLVGQTTVEGRDAIVALCRDAAEGFAASTTTFDRFRVVAGVDAVAVDVVARYSDPTGRTSVVSSCDIYEFDGEALRTITSYAVELGGA</sequence>
<dbReference type="RefSeq" id="WP_252442602.1">
    <property type="nucleotide sequence ID" value="NZ_JAGSOV010000055.1"/>
</dbReference>
<dbReference type="SUPFAM" id="SSF54427">
    <property type="entry name" value="NTF2-like"/>
    <property type="match status" value="1"/>
</dbReference>
<dbReference type="EMBL" id="JAGSOV010000055">
    <property type="protein sequence ID" value="MCO1658546.1"/>
    <property type="molecule type" value="Genomic_DNA"/>
</dbReference>
<dbReference type="Proteomes" id="UP001165283">
    <property type="component" value="Unassembled WGS sequence"/>
</dbReference>
<name>A0ABT1A6A2_9PSEU</name>
<gene>
    <name evidence="2" type="ORF">KDL28_26120</name>
</gene>
<feature type="domain" description="SnoaL-like" evidence="1">
    <location>
        <begin position="5"/>
        <end position="101"/>
    </location>
</feature>
<dbReference type="InterPro" id="IPR037401">
    <property type="entry name" value="SnoaL-like"/>
</dbReference>
<evidence type="ECO:0000313" key="3">
    <source>
        <dbReference type="Proteomes" id="UP001165283"/>
    </source>
</evidence>
<protein>
    <submittedName>
        <fullName evidence="2">Nuclear transport factor 2 family protein</fullName>
    </submittedName>
</protein>
<dbReference type="Pfam" id="PF12680">
    <property type="entry name" value="SnoaL_2"/>
    <property type="match status" value="1"/>
</dbReference>